<evidence type="ECO:0000313" key="1">
    <source>
        <dbReference type="EMBL" id="MCP1384802.1"/>
    </source>
</evidence>
<comment type="caution">
    <text evidence="1">The sequence shown here is derived from an EMBL/GenBank/DDBJ whole genome shotgun (WGS) entry which is preliminary data.</text>
</comment>
<dbReference type="RefSeq" id="WP_253530655.1">
    <property type="nucleotide sequence ID" value="NZ_JAMZEL010000009.1"/>
</dbReference>
<dbReference type="EMBL" id="JAMZEL010000009">
    <property type="protein sequence ID" value="MCP1384802.1"/>
    <property type="molecule type" value="Genomic_DNA"/>
</dbReference>
<gene>
    <name evidence="1" type="ORF">NCI00_20370</name>
</gene>
<organism evidence="1 2">
    <name type="scientific">Runella salmonicolor</name>
    <dbReference type="NCBI Taxonomy" id="2950278"/>
    <lineage>
        <taxon>Bacteria</taxon>
        <taxon>Pseudomonadati</taxon>
        <taxon>Bacteroidota</taxon>
        <taxon>Cytophagia</taxon>
        <taxon>Cytophagales</taxon>
        <taxon>Spirosomataceae</taxon>
        <taxon>Runella</taxon>
    </lineage>
</organism>
<name>A0ABT1FSX1_9BACT</name>
<proteinExistence type="predicted"/>
<protein>
    <submittedName>
        <fullName evidence="1">Uncharacterized protein</fullName>
    </submittedName>
</protein>
<reference evidence="1 2" key="1">
    <citation type="submission" date="2022-06" db="EMBL/GenBank/DDBJ databases">
        <title>Runella sp. S5 genome sequencing.</title>
        <authorList>
            <person name="Park S."/>
        </authorList>
    </citation>
    <scope>NUCLEOTIDE SEQUENCE [LARGE SCALE GENOMIC DNA]</scope>
    <source>
        <strain evidence="1 2">S5</strain>
    </source>
</reference>
<dbReference type="Proteomes" id="UP001204772">
    <property type="component" value="Unassembled WGS sequence"/>
</dbReference>
<sequence>MLTDYLVSDVEAVALRQSLKVKAPSSKFIAMVLVNKGKFPGIGGSYTPDGGAPTVVTAGNIASLLRDLAFQGGAHFFGNGTINGTRPKPTEVTEGDVYGTAFKAKPTGEIQVMPEFTFKHFFRNIPFFNDLRRNARGRDIYLFTDSSVEKIDFETNRPIFEAIGHTITGERERTISGSFAISYNDLNGELVPAFGINLEDLESETMVYTFDTPSALVNLTQQAGCAGDCITFNRTAAGTCGFTADVVEAKGCGKHYLYYNDNEAFPVGVTGSVNPSTGLISFTALSAGTHRFTHVFENEVGVFGYYCFKIIASA</sequence>
<accession>A0ABT1FSX1</accession>
<evidence type="ECO:0000313" key="2">
    <source>
        <dbReference type="Proteomes" id="UP001204772"/>
    </source>
</evidence>
<keyword evidence="2" id="KW-1185">Reference proteome</keyword>